<accession>A0A0F9V125</accession>
<name>A0A0F9V125_9ZZZZ</name>
<evidence type="ECO:0000313" key="1">
    <source>
        <dbReference type="EMBL" id="KKN98925.1"/>
    </source>
</evidence>
<dbReference type="EMBL" id="LAZR01000049">
    <property type="protein sequence ID" value="KKN98925.1"/>
    <property type="molecule type" value="Genomic_DNA"/>
</dbReference>
<sequence length="194" mass="21857">MSKKKKNPGHTEAVRRKEKATKEMAKIGLGLNDDLQIVGFFFNHLGVSHLNYLGISSINRLCKTYAGIDICIFSQHIIPPCIQPLCPIFAPSDLMRWGNYPLITTSIGTTIEALESNASTIYHYAFDPEFINKPQYGSKLRIAYCDPRAVVIVRHESHKELIEAEFDIKVHDTIVPDCDVEALVKLVLTETKNE</sequence>
<gene>
    <name evidence="1" type="ORF">LCGC14_0141700</name>
</gene>
<dbReference type="AlphaFoldDB" id="A0A0F9V125"/>
<comment type="caution">
    <text evidence="1">The sequence shown here is derived from an EMBL/GenBank/DDBJ whole genome shotgun (WGS) entry which is preliminary data.</text>
</comment>
<proteinExistence type="predicted"/>
<reference evidence="1" key="1">
    <citation type="journal article" date="2015" name="Nature">
        <title>Complex archaea that bridge the gap between prokaryotes and eukaryotes.</title>
        <authorList>
            <person name="Spang A."/>
            <person name="Saw J.H."/>
            <person name="Jorgensen S.L."/>
            <person name="Zaremba-Niedzwiedzka K."/>
            <person name="Martijn J."/>
            <person name="Lind A.E."/>
            <person name="van Eijk R."/>
            <person name="Schleper C."/>
            <person name="Guy L."/>
            <person name="Ettema T.J."/>
        </authorList>
    </citation>
    <scope>NUCLEOTIDE SEQUENCE</scope>
</reference>
<protein>
    <submittedName>
        <fullName evidence="1">Uncharacterized protein</fullName>
    </submittedName>
</protein>
<organism evidence="1">
    <name type="scientific">marine sediment metagenome</name>
    <dbReference type="NCBI Taxonomy" id="412755"/>
    <lineage>
        <taxon>unclassified sequences</taxon>
        <taxon>metagenomes</taxon>
        <taxon>ecological metagenomes</taxon>
    </lineage>
</organism>